<dbReference type="Proteomes" id="UP000664702">
    <property type="component" value="Chromosome"/>
</dbReference>
<reference evidence="1" key="1">
    <citation type="submission" date="2021-03" db="EMBL/GenBank/DDBJ databases">
        <title>Whole Genome Sequence of Bradyrhizobium sp. Strain 144S4.</title>
        <authorList>
            <person name="Bromfield E.S.P."/>
            <person name="Cloutier S."/>
        </authorList>
    </citation>
    <scope>NUCLEOTIDE SEQUENCE [LARGE SCALE GENOMIC DNA]</scope>
    <source>
        <strain evidence="1">144S4</strain>
    </source>
</reference>
<dbReference type="InterPro" id="IPR021686">
    <property type="entry name" value="DUF3268"/>
</dbReference>
<dbReference type="KEGG" id="bban:J4G43_028055"/>
<accession>A0A939MBX2</accession>
<keyword evidence="2" id="KW-0479">Metal-binding</keyword>
<organism evidence="1">
    <name type="scientific">Bradyrhizobium barranii subsp. barranii</name>
    <dbReference type="NCBI Taxonomy" id="2823807"/>
    <lineage>
        <taxon>Bacteria</taxon>
        <taxon>Pseudomonadati</taxon>
        <taxon>Pseudomonadota</taxon>
        <taxon>Alphaproteobacteria</taxon>
        <taxon>Hyphomicrobiales</taxon>
        <taxon>Nitrobacteraceae</taxon>
        <taxon>Bradyrhizobium</taxon>
        <taxon>Bradyrhizobium barranii</taxon>
    </lineage>
</organism>
<dbReference type="EMBL" id="JAGEMI010000001">
    <property type="protein sequence ID" value="MBO1864980.1"/>
    <property type="molecule type" value="Genomic_DNA"/>
</dbReference>
<dbReference type="Pfam" id="PF11672">
    <property type="entry name" value="DUF3268"/>
    <property type="match status" value="1"/>
</dbReference>
<proteinExistence type="predicted"/>
<gene>
    <name evidence="2" type="ORF">J4G43_028055</name>
    <name evidence="1" type="ORF">J4G43_30045</name>
</gene>
<evidence type="ECO:0000313" key="3">
    <source>
        <dbReference type="Proteomes" id="UP000664702"/>
    </source>
</evidence>
<reference evidence="2 3" key="2">
    <citation type="journal article" date="2022" name="Int. J. Syst. Evol. Microbiol.">
        <title>Strains of Bradyrhizobium barranii sp. nov. associated with legumes native to Canada are symbionts of soybeans and belong to different subspecies (subsp. barranii subsp. nov. and subsp. apii subsp. nov.) and symbiovars (sv. glycinearum and sv. septentrionale).</title>
        <authorList>
            <person name="Bromfield E.S.P."/>
            <person name="Cloutier S."/>
            <person name="Wasai-Hara S."/>
            <person name="Minamisawa K."/>
        </authorList>
    </citation>
    <scope>NUCLEOTIDE SEQUENCE [LARGE SCALE GENOMIC DNA]</scope>
    <source>
        <strain evidence="2 3">144S4</strain>
    </source>
</reference>
<sequence>MTDAPPLCCGVPARLTNGAEIYPNRPDLRTKPIWKCDRCKSYCGCHPNTTKSLGVPADAATRKARSQFHDQVFDPLWKNADKTGGYANVDGPRSASKIRKAARGRLYGFLAEKMGLAREHCHTGMFTVEQCRQATEALRGVTYPMVRKWHDAKKQQREQAA</sequence>
<name>A0A939MBX2_9BRAD</name>
<keyword evidence="2" id="KW-0863">Zinc-finger</keyword>
<keyword evidence="2" id="KW-0862">Zinc</keyword>
<dbReference type="GO" id="GO:0008270">
    <property type="term" value="F:zinc ion binding"/>
    <property type="evidence" value="ECO:0007669"/>
    <property type="project" value="UniProtKB-KW"/>
</dbReference>
<dbReference type="AlphaFoldDB" id="A0A939MBX2"/>
<evidence type="ECO:0000313" key="1">
    <source>
        <dbReference type="EMBL" id="MBO1864980.1"/>
    </source>
</evidence>
<protein>
    <submittedName>
        <fullName evidence="2">DUF3268 family zinc-finger domain-containing protein</fullName>
    </submittedName>
</protein>
<evidence type="ECO:0000313" key="2">
    <source>
        <dbReference type="EMBL" id="UEM08614.1"/>
    </source>
</evidence>
<dbReference type="EMBL" id="CP086136">
    <property type="protein sequence ID" value="UEM08614.1"/>
    <property type="molecule type" value="Genomic_DNA"/>
</dbReference>
<dbReference type="RefSeq" id="WP_208086938.1">
    <property type="nucleotide sequence ID" value="NZ_CP086136.1"/>
</dbReference>